<dbReference type="Proteomes" id="UP000294575">
    <property type="component" value="Unassembled WGS sequence"/>
</dbReference>
<keyword evidence="2" id="KW-1185">Reference proteome</keyword>
<name>A0A4R6U175_9GAMM</name>
<dbReference type="RefSeq" id="WP_166627812.1">
    <property type="nucleotide sequence ID" value="NZ_LNJZ01000007.1"/>
</dbReference>
<organism evidence="1 2">
    <name type="scientific">Thiopseudomonas denitrificans</name>
    <dbReference type="NCBI Taxonomy" id="1501432"/>
    <lineage>
        <taxon>Bacteria</taxon>
        <taxon>Pseudomonadati</taxon>
        <taxon>Pseudomonadota</taxon>
        <taxon>Gammaproteobacteria</taxon>
        <taxon>Pseudomonadales</taxon>
        <taxon>Pseudomonadaceae</taxon>
        <taxon>Thiopseudomonas</taxon>
    </lineage>
</organism>
<evidence type="ECO:0000313" key="1">
    <source>
        <dbReference type="EMBL" id="TDQ40060.1"/>
    </source>
</evidence>
<gene>
    <name evidence="1" type="ORF">DFQ45_101193</name>
</gene>
<dbReference type="EMBL" id="SNYK01000001">
    <property type="protein sequence ID" value="TDQ40060.1"/>
    <property type="molecule type" value="Genomic_DNA"/>
</dbReference>
<sequence length="53" mass="6047">MIKTTGTQSAARVCERSERLKKNLQYGTGIAGSDRQQRERHMSIIAHVDWMVT</sequence>
<protein>
    <submittedName>
        <fullName evidence="1">Uncharacterized protein</fullName>
    </submittedName>
</protein>
<reference evidence="1 2" key="1">
    <citation type="submission" date="2019-03" db="EMBL/GenBank/DDBJ databases">
        <title>Genomic Encyclopedia of Type Strains, Phase IV (KMG-IV): sequencing the most valuable type-strain genomes for metagenomic binning, comparative biology and taxonomic classification.</title>
        <authorList>
            <person name="Goeker M."/>
        </authorList>
    </citation>
    <scope>NUCLEOTIDE SEQUENCE [LARGE SCALE GENOMIC DNA]</scope>
    <source>
        <strain evidence="1 2">DSM 28679</strain>
    </source>
</reference>
<evidence type="ECO:0000313" key="2">
    <source>
        <dbReference type="Proteomes" id="UP000294575"/>
    </source>
</evidence>
<proteinExistence type="predicted"/>
<comment type="caution">
    <text evidence="1">The sequence shown here is derived from an EMBL/GenBank/DDBJ whole genome shotgun (WGS) entry which is preliminary data.</text>
</comment>
<accession>A0A4R6U175</accession>
<dbReference type="AlphaFoldDB" id="A0A4R6U175"/>